<gene>
    <name evidence="3" type="ORF">AOB60_26910</name>
</gene>
<dbReference type="RefSeq" id="WP_102925411.1">
    <property type="nucleotide sequence ID" value="NZ_LJSN01000003.1"/>
</dbReference>
<dbReference type="PROSITE" id="PS50042">
    <property type="entry name" value="CNMP_BINDING_3"/>
    <property type="match status" value="1"/>
</dbReference>
<dbReference type="InterPro" id="IPR000595">
    <property type="entry name" value="cNMP-bd_dom"/>
</dbReference>
<feature type="region of interest" description="Disordered" evidence="1">
    <location>
        <begin position="1"/>
        <end position="26"/>
    </location>
</feature>
<feature type="domain" description="Cyclic nucleotide-binding" evidence="2">
    <location>
        <begin position="98"/>
        <end position="209"/>
    </location>
</feature>
<reference evidence="4" key="1">
    <citation type="submission" date="2015-09" db="EMBL/GenBank/DDBJ databases">
        <authorList>
            <person name="Graham D.E."/>
            <person name="Mahan K.M."/>
            <person name="Klingeman D.M."/>
            <person name="Fida T."/>
            <person name="Giannone R.J."/>
            <person name="Hettich R.L."/>
            <person name="Parry R.J."/>
            <person name="Spain J.C."/>
        </authorList>
    </citation>
    <scope>NUCLEOTIDE SEQUENCE [LARGE SCALE GENOMIC DNA]</scope>
    <source>
        <strain evidence="4">JCM 4701</strain>
    </source>
</reference>
<evidence type="ECO:0000313" key="4">
    <source>
        <dbReference type="Proteomes" id="UP000236047"/>
    </source>
</evidence>
<organism evidence="3 4">
    <name type="scientific">Streptomyces noursei</name>
    <name type="common">Streptomyces albulus</name>
    <dbReference type="NCBI Taxonomy" id="1971"/>
    <lineage>
        <taxon>Bacteria</taxon>
        <taxon>Bacillati</taxon>
        <taxon>Actinomycetota</taxon>
        <taxon>Actinomycetes</taxon>
        <taxon>Kitasatosporales</taxon>
        <taxon>Streptomycetaceae</taxon>
        <taxon>Streptomyces</taxon>
    </lineage>
</organism>
<dbReference type="SMART" id="SM00100">
    <property type="entry name" value="cNMP"/>
    <property type="match status" value="1"/>
</dbReference>
<protein>
    <submittedName>
        <fullName evidence="3">Crp/Fnr family transcriptional regulator</fullName>
    </submittedName>
</protein>
<dbReference type="EMBL" id="LJSN01000003">
    <property type="protein sequence ID" value="PNE37842.1"/>
    <property type="molecule type" value="Genomic_DNA"/>
</dbReference>
<evidence type="ECO:0000313" key="3">
    <source>
        <dbReference type="EMBL" id="PNE37842.1"/>
    </source>
</evidence>
<dbReference type="PANTHER" id="PTHR24567">
    <property type="entry name" value="CRP FAMILY TRANSCRIPTIONAL REGULATORY PROTEIN"/>
    <property type="match status" value="1"/>
</dbReference>
<proteinExistence type="predicted"/>
<sequence>MVTIAGEMLSGSAEESQNSSLSTSAARNLATTTKTAPQMQGITSRWLLRLLPWVQVSGGTYRVNRRLTHTVGDGRIDFDIDGGSVAIIPEELRELPTLWEFTDPAVLSELAQRFTQHEYAPGEMIARSGAPHDRVVLIAHGRVDRIGTGKYGDETVLEALAGGDHLGDAPLNSADGQWEFSYRAVTRVTVMALARQDAQEVIGRSPALRDHLAAGPDGAARPANASGESAIALTSGHHGEPSLASTFVDYDRSPREYELSVAQTVLRTHTRVGDLYSDPMNQVEEQLKLTVQALRERQEHEMINNPEFGLLHNADLKQRIPTRSGPPTPDDLDELLATVWKDPGFLLAHPKAIAAIGRECSARGLYPDAVDFMGHSLPSWRGVPIFPCNKIPVTKEGTSSVLLMRTGEDKQGVVGLHRSGIPDEYEPSLSVRFMGIDEKAVVNYLVSAYYSTAILVPDALGVLEDVEIGH</sequence>
<dbReference type="SUPFAM" id="SSF51206">
    <property type="entry name" value="cAMP-binding domain-like"/>
    <property type="match status" value="1"/>
</dbReference>
<dbReference type="Pfam" id="PF19307">
    <property type="entry name" value="SrpI-like"/>
    <property type="match status" value="1"/>
</dbReference>
<dbReference type="Gene3D" id="2.60.120.10">
    <property type="entry name" value="Jelly Rolls"/>
    <property type="match status" value="1"/>
</dbReference>
<dbReference type="InterPro" id="IPR050397">
    <property type="entry name" value="Env_Response_Regulators"/>
</dbReference>
<dbReference type="Pfam" id="PF00027">
    <property type="entry name" value="cNMP_binding"/>
    <property type="match status" value="1"/>
</dbReference>
<name>A0A2N8PA37_STRNR</name>
<keyword evidence="4" id="KW-1185">Reference proteome</keyword>
<accession>A0A2N8PA37</accession>
<dbReference type="CDD" id="cd00038">
    <property type="entry name" value="CAP_ED"/>
    <property type="match status" value="1"/>
</dbReference>
<dbReference type="InterPro" id="IPR049817">
    <property type="entry name" value="Encap_f2b"/>
</dbReference>
<dbReference type="InterPro" id="IPR018490">
    <property type="entry name" value="cNMP-bd_dom_sf"/>
</dbReference>
<dbReference type="GO" id="GO:0003700">
    <property type="term" value="F:DNA-binding transcription factor activity"/>
    <property type="evidence" value="ECO:0007669"/>
    <property type="project" value="TreeGrafter"/>
</dbReference>
<dbReference type="NCBIfam" id="NF041163">
    <property type="entry name" value="encap_f2b"/>
    <property type="match status" value="1"/>
</dbReference>
<dbReference type="PANTHER" id="PTHR24567:SF74">
    <property type="entry name" value="HTH-TYPE TRANSCRIPTIONAL REGULATOR ARCR"/>
    <property type="match status" value="1"/>
</dbReference>
<evidence type="ECO:0000259" key="2">
    <source>
        <dbReference type="PROSITE" id="PS50042"/>
    </source>
</evidence>
<dbReference type="AlphaFoldDB" id="A0A2N8PA37"/>
<dbReference type="GO" id="GO:0005829">
    <property type="term" value="C:cytosol"/>
    <property type="evidence" value="ECO:0007669"/>
    <property type="project" value="TreeGrafter"/>
</dbReference>
<dbReference type="Proteomes" id="UP000236047">
    <property type="component" value="Unassembled WGS sequence"/>
</dbReference>
<dbReference type="InterPro" id="IPR014710">
    <property type="entry name" value="RmlC-like_jellyroll"/>
</dbReference>
<dbReference type="InterPro" id="IPR045641">
    <property type="entry name" value="SrpI-like"/>
</dbReference>
<comment type="caution">
    <text evidence="3">The sequence shown here is derived from an EMBL/GenBank/DDBJ whole genome shotgun (WGS) entry which is preliminary data.</text>
</comment>
<feature type="compositionally biased region" description="Polar residues" evidence="1">
    <location>
        <begin position="13"/>
        <end position="26"/>
    </location>
</feature>
<evidence type="ECO:0000256" key="1">
    <source>
        <dbReference type="SAM" id="MobiDB-lite"/>
    </source>
</evidence>